<comment type="caution">
    <text evidence="1">The sequence shown here is derived from an EMBL/GenBank/DDBJ whole genome shotgun (WGS) entry which is preliminary data.</text>
</comment>
<accession>Q4N1V2</accession>
<dbReference type="Proteomes" id="UP000001949">
    <property type="component" value="Unassembled WGS sequence"/>
</dbReference>
<dbReference type="VEuPathDB" id="PiroplasmaDB:TpMuguga_04g00625"/>
<dbReference type="InParanoid" id="Q4N1V2"/>
<dbReference type="KEGG" id="tpv:TP04_0625"/>
<sequence>MIMCRSFSELGKMYNTFLLCENLPPESVNMNTFCMSQCGTTYMDEGLKCNPQAESNNLFLFFNLFLLFLNTNRIIAWKIRLKVDRTSTYFETGGKFCYIKVDSVL</sequence>
<keyword evidence="2" id="KW-1185">Reference proteome</keyword>
<organism evidence="1 2">
    <name type="scientific">Theileria parva</name>
    <name type="common">East coast fever infection agent</name>
    <dbReference type="NCBI Taxonomy" id="5875"/>
    <lineage>
        <taxon>Eukaryota</taxon>
        <taxon>Sar</taxon>
        <taxon>Alveolata</taxon>
        <taxon>Apicomplexa</taxon>
        <taxon>Aconoidasida</taxon>
        <taxon>Piroplasmida</taxon>
        <taxon>Theileriidae</taxon>
        <taxon>Theileria</taxon>
    </lineage>
</organism>
<reference evidence="1 2" key="1">
    <citation type="journal article" date="2005" name="Science">
        <title>Genome sequence of Theileria parva, a bovine pathogen that transforms lymphocytes.</title>
        <authorList>
            <person name="Gardner M.J."/>
            <person name="Bishop R."/>
            <person name="Shah T."/>
            <person name="de Villiers E.P."/>
            <person name="Carlton J.M."/>
            <person name="Hall N."/>
            <person name="Ren Q."/>
            <person name="Paulsen I.T."/>
            <person name="Pain A."/>
            <person name="Berriman M."/>
            <person name="Wilson R.J.M."/>
            <person name="Sato S."/>
            <person name="Ralph S.A."/>
            <person name="Mann D.J."/>
            <person name="Xiong Z."/>
            <person name="Shallom S.J."/>
            <person name="Weidman J."/>
            <person name="Jiang L."/>
            <person name="Lynn J."/>
            <person name="Weaver B."/>
            <person name="Shoaibi A."/>
            <person name="Domingo A.R."/>
            <person name="Wasawo D."/>
            <person name="Crabtree J."/>
            <person name="Wortman J.R."/>
            <person name="Haas B."/>
            <person name="Angiuoli S.V."/>
            <person name="Creasy T.H."/>
            <person name="Lu C."/>
            <person name="Suh B."/>
            <person name="Silva J.C."/>
            <person name="Utterback T.R."/>
            <person name="Feldblyum T.V."/>
            <person name="Pertea M."/>
            <person name="Allen J."/>
            <person name="Nierman W.C."/>
            <person name="Taracha E.L.N."/>
            <person name="Salzberg S.L."/>
            <person name="White O.R."/>
            <person name="Fitzhugh H.A."/>
            <person name="Morzaria S."/>
            <person name="Venter J.C."/>
            <person name="Fraser C.M."/>
            <person name="Nene V."/>
        </authorList>
    </citation>
    <scope>NUCLEOTIDE SEQUENCE [LARGE SCALE GENOMIC DNA]</scope>
    <source>
        <strain evidence="1 2">Muguga</strain>
    </source>
</reference>
<proteinExistence type="predicted"/>
<evidence type="ECO:0000313" key="1">
    <source>
        <dbReference type="EMBL" id="EAN31977.1"/>
    </source>
</evidence>
<dbReference type="EMBL" id="AAGK01000004">
    <property type="protein sequence ID" value="EAN31977.1"/>
    <property type="molecule type" value="Genomic_DNA"/>
</dbReference>
<dbReference type="eggNOG" id="ENOG502SWAU">
    <property type="taxonomic scope" value="Eukaryota"/>
</dbReference>
<evidence type="ECO:0000313" key="2">
    <source>
        <dbReference type="Proteomes" id="UP000001949"/>
    </source>
</evidence>
<dbReference type="AlphaFoldDB" id="Q4N1V2"/>
<protein>
    <submittedName>
        <fullName evidence="1">Uncharacterized protein</fullName>
    </submittedName>
</protein>
<name>Q4N1V2_THEPA</name>
<gene>
    <name evidence="1" type="ordered locus">TP04_0625</name>
</gene>